<evidence type="ECO:0000313" key="1">
    <source>
        <dbReference type="EMBL" id="KAH7860897.1"/>
    </source>
</evidence>
<reference evidence="1 2" key="1">
    <citation type="journal article" date="2021" name="Hortic Res">
        <title>High-quality reference genome and annotation aids understanding of berry development for evergreen blueberry (Vaccinium darrowii).</title>
        <authorList>
            <person name="Yu J."/>
            <person name="Hulse-Kemp A.M."/>
            <person name="Babiker E."/>
            <person name="Staton M."/>
        </authorList>
    </citation>
    <scope>NUCLEOTIDE SEQUENCE [LARGE SCALE GENOMIC DNA]</scope>
    <source>
        <strain evidence="2">cv. NJ 8807/NJ 8810</strain>
        <tissue evidence="1">Young leaf</tissue>
    </source>
</reference>
<sequence length="138" mass="15336">MGISSLLNLPIQLLMPSSFSPIKEISLKTIPSASKIDIKRVLEGRYGIEVEKVRTLNMKGKKKNGGWFFTVKPNYKKAYVTLKRPLSTSQIALAFWIDNKDGSGRFEPEKSSGSVAVVVVMVLLLASKFPWSSMLSSR</sequence>
<dbReference type="EMBL" id="CM037154">
    <property type="protein sequence ID" value="KAH7860897.1"/>
    <property type="molecule type" value="Genomic_DNA"/>
</dbReference>
<accession>A0ACB7Z6C5</accession>
<name>A0ACB7Z6C5_9ERIC</name>
<dbReference type="Proteomes" id="UP000828048">
    <property type="component" value="Chromosome 4"/>
</dbReference>
<evidence type="ECO:0000313" key="2">
    <source>
        <dbReference type="Proteomes" id="UP000828048"/>
    </source>
</evidence>
<comment type="caution">
    <text evidence="1">The sequence shown here is derived from an EMBL/GenBank/DDBJ whole genome shotgun (WGS) entry which is preliminary data.</text>
</comment>
<keyword evidence="2" id="KW-1185">Reference proteome</keyword>
<organism evidence="1 2">
    <name type="scientific">Vaccinium darrowii</name>
    <dbReference type="NCBI Taxonomy" id="229202"/>
    <lineage>
        <taxon>Eukaryota</taxon>
        <taxon>Viridiplantae</taxon>
        <taxon>Streptophyta</taxon>
        <taxon>Embryophyta</taxon>
        <taxon>Tracheophyta</taxon>
        <taxon>Spermatophyta</taxon>
        <taxon>Magnoliopsida</taxon>
        <taxon>eudicotyledons</taxon>
        <taxon>Gunneridae</taxon>
        <taxon>Pentapetalae</taxon>
        <taxon>asterids</taxon>
        <taxon>Ericales</taxon>
        <taxon>Ericaceae</taxon>
        <taxon>Vaccinioideae</taxon>
        <taxon>Vaccinieae</taxon>
        <taxon>Vaccinium</taxon>
    </lineage>
</organism>
<proteinExistence type="predicted"/>
<gene>
    <name evidence="1" type="ORF">Vadar_019267</name>
</gene>
<protein>
    <submittedName>
        <fullName evidence="1">Uncharacterized protein</fullName>
    </submittedName>
</protein>